<evidence type="ECO:0000313" key="3">
    <source>
        <dbReference type="Proteomes" id="UP001501337"/>
    </source>
</evidence>
<comment type="caution">
    <text evidence="2">The sequence shown here is derived from an EMBL/GenBank/DDBJ whole genome shotgun (WGS) entry which is preliminary data.</text>
</comment>
<keyword evidence="3" id="KW-1185">Reference proteome</keyword>
<organism evidence="2 3">
    <name type="scientific">Allohahella marinimesophila</name>
    <dbReference type="NCBI Taxonomy" id="1054972"/>
    <lineage>
        <taxon>Bacteria</taxon>
        <taxon>Pseudomonadati</taxon>
        <taxon>Pseudomonadota</taxon>
        <taxon>Gammaproteobacteria</taxon>
        <taxon>Oceanospirillales</taxon>
        <taxon>Hahellaceae</taxon>
        <taxon>Allohahella</taxon>
    </lineage>
</organism>
<feature type="transmembrane region" description="Helical" evidence="1">
    <location>
        <begin position="66"/>
        <end position="88"/>
    </location>
</feature>
<accession>A0ABP7NZG5</accession>
<evidence type="ECO:0000313" key="2">
    <source>
        <dbReference type="EMBL" id="GAA3957082.1"/>
    </source>
</evidence>
<evidence type="ECO:0000256" key="1">
    <source>
        <dbReference type="SAM" id="Phobius"/>
    </source>
</evidence>
<proteinExistence type="predicted"/>
<reference evidence="3" key="1">
    <citation type="journal article" date="2019" name="Int. J. Syst. Evol. Microbiol.">
        <title>The Global Catalogue of Microorganisms (GCM) 10K type strain sequencing project: providing services to taxonomists for standard genome sequencing and annotation.</title>
        <authorList>
            <consortium name="The Broad Institute Genomics Platform"/>
            <consortium name="The Broad Institute Genome Sequencing Center for Infectious Disease"/>
            <person name="Wu L."/>
            <person name="Ma J."/>
        </authorList>
    </citation>
    <scope>NUCLEOTIDE SEQUENCE [LARGE SCALE GENOMIC DNA]</scope>
    <source>
        <strain evidence="3">JCM 17555</strain>
    </source>
</reference>
<feature type="transmembrane region" description="Helical" evidence="1">
    <location>
        <begin position="246"/>
        <end position="268"/>
    </location>
</feature>
<feature type="transmembrane region" description="Helical" evidence="1">
    <location>
        <begin position="194"/>
        <end position="211"/>
    </location>
</feature>
<protein>
    <recommendedName>
        <fullName evidence="4">BASS family bile acid:Na+ symporter</fullName>
    </recommendedName>
</protein>
<feature type="transmembrane region" description="Helical" evidence="1">
    <location>
        <begin position="43"/>
        <end position="60"/>
    </location>
</feature>
<keyword evidence="1" id="KW-0812">Transmembrane</keyword>
<dbReference type="Gene3D" id="1.20.1530.20">
    <property type="match status" value="1"/>
</dbReference>
<name>A0ABP7NZG5_9GAMM</name>
<feature type="transmembrane region" description="Helical" evidence="1">
    <location>
        <begin position="220"/>
        <end position="240"/>
    </location>
</feature>
<dbReference type="RefSeq" id="WP_344804803.1">
    <property type="nucleotide sequence ID" value="NZ_BAABBO010000007.1"/>
</dbReference>
<dbReference type="Proteomes" id="UP001501337">
    <property type="component" value="Unassembled WGS sequence"/>
</dbReference>
<evidence type="ECO:0008006" key="4">
    <source>
        <dbReference type="Google" id="ProtNLM"/>
    </source>
</evidence>
<keyword evidence="1" id="KW-0472">Membrane</keyword>
<sequence length="290" mass="30628">MSDAVMIWPAMNTVLIMFAMGLARSDTSGSVAVLSWPMARVVLGYNVVIPWGVLLVVAARDLFSRSVVAGMALCIVSAGGSSTGASVLAARAPASSAAKLILVLGIVSLLMILALSLARIEYAEAPSTAFVSLYLLLLMAMPLAAGRYIRQRYPQTSGSLSSVSGRLASVSIIALIVMLAIDHGRLIILGPVEPLMAAAVLVLSFTVPAGFEQQGAWRRVALLVTLTRNLALALSLAALLPDRAEILPTVLAFGLMMYIATGVMLLYWRSSGSSRVRLGAAYKLCCYPRE</sequence>
<feature type="transmembrane region" description="Helical" evidence="1">
    <location>
        <begin position="100"/>
        <end position="120"/>
    </location>
</feature>
<feature type="transmembrane region" description="Helical" evidence="1">
    <location>
        <begin position="126"/>
        <end position="146"/>
    </location>
</feature>
<feature type="transmembrane region" description="Helical" evidence="1">
    <location>
        <begin position="6"/>
        <end position="23"/>
    </location>
</feature>
<dbReference type="InterPro" id="IPR038770">
    <property type="entry name" value="Na+/solute_symporter_sf"/>
</dbReference>
<dbReference type="EMBL" id="BAABBO010000007">
    <property type="protein sequence ID" value="GAA3957082.1"/>
    <property type="molecule type" value="Genomic_DNA"/>
</dbReference>
<keyword evidence="1" id="KW-1133">Transmembrane helix</keyword>
<gene>
    <name evidence="2" type="ORF">GCM10022278_14560</name>
</gene>
<feature type="transmembrane region" description="Helical" evidence="1">
    <location>
        <begin position="167"/>
        <end position="188"/>
    </location>
</feature>